<feature type="region of interest" description="Disordered" evidence="1">
    <location>
        <begin position="244"/>
        <end position="301"/>
    </location>
</feature>
<feature type="region of interest" description="Disordered" evidence="1">
    <location>
        <begin position="1"/>
        <end position="113"/>
    </location>
</feature>
<keyword evidence="3" id="KW-1185">Reference proteome</keyword>
<reference evidence="2 3" key="1">
    <citation type="submission" date="2015-12" db="EMBL/GenBank/DDBJ databases">
        <title>The genome of Folsomia candida.</title>
        <authorList>
            <person name="Faddeeva A."/>
            <person name="Derks M.F."/>
            <person name="Anvar Y."/>
            <person name="Smit S."/>
            <person name="Van Straalen N."/>
            <person name="Roelofs D."/>
        </authorList>
    </citation>
    <scope>NUCLEOTIDE SEQUENCE [LARGE SCALE GENOMIC DNA]</scope>
    <source>
        <strain evidence="2 3">VU population</strain>
        <tissue evidence="2">Whole body</tissue>
    </source>
</reference>
<name>A0A226EIT4_FOLCA</name>
<evidence type="ECO:0000313" key="2">
    <source>
        <dbReference type="EMBL" id="OXA56924.1"/>
    </source>
</evidence>
<dbReference type="EMBL" id="LNIX01000003">
    <property type="protein sequence ID" value="OXA56924.1"/>
    <property type="molecule type" value="Genomic_DNA"/>
</dbReference>
<sequence length="319" mass="35603">MRSTRSATRRQNEAPTTVPTTTPPKRSRTVKIPKIVDPPAPNTSKNQKTTDPPAPKTAKTQKTVDPPAPKTAKIQKTTDPPAPKTAKIQKTTDPPAPKTAKIQKTTDPPAPKTAKIQKTFDLPAKVPAANSSHLTPVNAKRKNKVDSISKGMSFTDRLNWKSRCFGVPVTSTPKPAKHTITVTKEDIDTCFGFEDSDNENYDALISPIAEERLYIKGDEGHDDFNALLARYKPEADDDLEIHFNPSARPKTYSNRQKAQDIHPEPLVRQRSNAEGHQKSSRKTKLDKHDMNSEAQKWMDQQNKEFDDVLHVPLIVTKRT</sequence>
<accession>A0A226EIT4</accession>
<proteinExistence type="predicted"/>
<dbReference type="OrthoDB" id="10679433at2759"/>
<feature type="compositionally biased region" description="Low complexity" evidence="1">
    <location>
        <begin position="47"/>
        <end position="63"/>
    </location>
</feature>
<dbReference type="Proteomes" id="UP000198287">
    <property type="component" value="Unassembled WGS sequence"/>
</dbReference>
<dbReference type="AlphaFoldDB" id="A0A226EIT4"/>
<organism evidence="2 3">
    <name type="scientific">Folsomia candida</name>
    <name type="common">Springtail</name>
    <dbReference type="NCBI Taxonomy" id="158441"/>
    <lineage>
        <taxon>Eukaryota</taxon>
        <taxon>Metazoa</taxon>
        <taxon>Ecdysozoa</taxon>
        <taxon>Arthropoda</taxon>
        <taxon>Hexapoda</taxon>
        <taxon>Collembola</taxon>
        <taxon>Entomobryomorpha</taxon>
        <taxon>Isotomoidea</taxon>
        <taxon>Isotomidae</taxon>
        <taxon>Proisotominae</taxon>
        <taxon>Folsomia</taxon>
    </lineage>
</organism>
<evidence type="ECO:0000313" key="3">
    <source>
        <dbReference type="Proteomes" id="UP000198287"/>
    </source>
</evidence>
<gene>
    <name evidence="2" type="ORF">Fcan01_08048</name>
</gene>
<feature type="compositionally biased region" description="Basic and acidic residues" evidence="1">
    <location>
        <begin position="257"/>
        <end position="277"/>
    </location>
</feature>
<comment type="caution">
    <text evidence="2">The sequence shown here is derived from an EMBL/GenBank/DDBJ whole genome shotgun (WGS) entry which is preliminary data.</text>
</comment>
<protein>
    <submittedName>
        <fullName evidence="2">Uncharacterized protein</fullName>
    </submittedName>
</protein>
<feature type="compositionally biased region" description="Low complexity" evidence="1">
    <location>
        <begin position="15"/>
        <end position="24"/>
    </location>
</feature>
<evidence type="ECO:0000256" key="1">
    <source>
        <dbReference type="SAM" id="MobiDB-lite"/>
    </source>
</evidence>